<dbReference type="SUPFAM" id="SSF51569">
    <property type="entry name" value="Aldolase"/>
    <property type="match status" value="1"/>
</dbReference>
<dbReference type="KEGG" id="cee:CENDO_07475"/>
<dbReference type="InterPro" id="IPR013785">
    <property type="entry name" value="Aldolase_TIM"/>
</dbReference>
<dbReference type="AlphaFoldDB" id="A0A4P7QGR0"/>
<accession>A0A4P7QGR0</accession>
<dbReference type="EMBL" id="CP039247">
    <property type="protein sequence ID" value="QCB28769.1"/>
    <property type="molecule type" value="Genomic_DNA"/>
</dbReference>
<evidence type="ECO:0000313" key="1">
    <source>
        <dbReference type="EMBL" id="QCB28769.1"/>
    </source>
</evidence>
<reference evidence="1 2" key="1">
    <citation type="submission" date="2019-04" db="EMBL/GenBank/DDBJ databases">
        <title>Corynebacterium endometrii sp. nov., isolated from the uterus of a cow with endometritis.</title>
        <authorList>
            <person name="Ballas P."/>
            <person name="Ruckert C."/>
            <person name="Wagener K."/>
            <person name="Drillich M."/>
            <person name="Kaempfer P."/>
            <person name="Busse H.-J."/>
            <person name="Ehling-Schulz M."/>
        </authorList>
    </citation>
    <scope>NUCLEOTIDE SEQUENCE [LARGE SCALE GENOMIC DNA]</scope>
    <source>
        <strain evidence="1 2">LMM-1653</strain>
    </source>
</reference>
<keyword evidence="2" id="KW-1185">Reference proteome</keyword>
<evidence type="ECO:0000313" key="2">
    <source>
        <dbReference type="Proteomes" id="UP000296352"/>
    </source>
</evidence>
<dbReference type="Gene3D" id="3.20.20.70">
    <property type="entry name" value="Aldolase class I"/>
    <property type="match status" value="1"/>
</dbReference>
<proteinExistence type="predicted"/>
<protein>
    <submittedName>
        <fullName evidence="1">Uncharacterized protein</fullName>
    </submittedName>
</protein>
<dbReference type="Proteomes" id="UP000296352">
    <property type="component" value="Chromosome"/>
</dbReference>
<gene>
    <name evidence="1" type="ORF">CENDO_07475</name>
</gene>
<sequence>MEPVGYHGLTEDEAFGLYSAVSQLVSTPVTADENPSGFAFSPVFLRKLSALPRIDAVSLAGTSHVKALSKHTDLALGIGSDAVALEGIDAGGTSWYSAIGGVLPGFSVALARARREGDDARVAKLTASEEPLWELMRRYGDARVAAAIATDLPNETPWPSR</sequence>
<name>A0A4P7QGR0_9CORY</name>
<organism evidence="1 2">
    <name type="scientific">Corynebacterium endometrii</name>
    <dbReference type="NCBI Taxonomy" id="2488819"/>
    <lineage>
        <taxon>Bacteria</taxon>
        <taxon>Bacillati</taxon>
        <taxon>Actinomycetota</taxon>
        <taxon>Actinomycetes</taxon>
        <taxon>Mycobacteriales</taxon>
        <taxon>Corynebacteriaceae</taxon>
        <taxon>Corynebacterium</taxon>
    </lineage>
</organism>